<reference evidence="3" key="1">
    <citation type="submission" date="2022-01" db="EMBL/GenBank/DDBJ databases">
        <authorList>
            <person name="Braso-Vives M."/>
        </authorList>
    </citation>
    <scope>NUCLEOTIDE SEQUENCE</scope>
</reference>
<organism evidence="3 4">
    <name type="scientific">Branchiostoma lanceolatum</name>
    <name type="common">Common lancelet</name>
    <name type="synonym">Amphioxus lanceolatum</name>
    <dbReference type="NCBI Taxonomy" id="7740"/>
    <lineage>
        <taxon>Eukaryota</taxon>
        <taxon>Metazoa</taxon>
        <taxon>Chordata</taxon>
        <taxon>Cephalochordata</taxon>
        <taxon>Leptocardii</taxon>
        <taxon>Amphioxiformes</taxon>
        <taxon>Branchiostomatidae</taxon>
        <taxon>Branchiostoma</taxon>
    </lineage>
</organism>
<evidence type="ECO:0000313" key="3">
    <source>
        <dbReference type="EMBL" id="CAH1252470.1"/>
    </source>
</evidence>
<dbReference type="GO" id="GO:0000981">
    <property type="term" value="F:DNA-binding transcription factor activity, RNA polymerase II-specific"/>
    <property type="evidence" value="ECO:0007669"/>
    <property type="project" value="TreeGrafter"/>
</dbReference>
<feature type="compositionally biased region" description="Basic and acidic residues" evidence="1">
    <location>
        <begin position="578"/>
        <end position="591"/>
    </location>
</feature>
<gene>
    <name evidence="3" type="primary">ZBTB8A</name>
    <name evidence="3" type="ORF">BLAG_LOCUS12545</name>
</gene>
<feature type="domain" description="BTB" evidence="2">
    <location>
        <begin position="163"/>
        <end position="227"/>
    </location>
</feature>
<dbReference type="InterPro" id="IPR011333">
    <property type="entry name" value="SKP1/BTB/POZ_sf"/>
</dbReference>
<sequence length="591" mass="66222">MARLIQYDNHPIRVLQYLDQQRRAGTSACDATVKMEGRHFPAHKIVLCASSGYFETLFKAQTGETREVELSGPTTKGFSAMLEMMYTSQLQISTANVMEVQVAASYLHVMDVVADCTRFLTTSLAAGHRMTDSTTRRVLHYPSRPAELLQHMDSLRRERPSSCDITIQVRNLAFPAHKAILLASSGYLRTVLSGKQNMNEVELQGLKKEGLSAILDMMYTSQLRLSAQNVIDVQIAASYLHMMDVVADCTQFLTECIMSGFMANTRLTVTDRDCQHDVAKPNSETVFAASLYPSSTAEKSENHINNPDNSPSGREHLQAPSPVLAHQREHLQAPSPVLAHQREHLQAPSPVLAHQSHSHSDGDVVVKRESEDLDDVRTSEGIGQHQNSLYFEDVCMEGREQSQTSQMSNVYGNNYHQQGQRIQELQTNMSLTNTGGPGLSEVGQQECDIMHYSREQMLVKKGTNNVARNWFRRVVRETVNKYEMTGLRSAHIDDAMAEVFRRCPSLKPDDVWDVRRQFRNFISNKSGHLSRKERGYLVPSKRVGGQRRSQEGTDTPLSPASTCSTSSVHIQSGGEDSVEPHEHEAWEFSDA</sequence>
<dbReference type="InterPro" id="IPR050457">
    <property type="entry name" value="ZnFinger_BTB_dom_contain"/>
</dbReference>
<name>A0A8K0EIM6_BRALA</name>
<dbReference type="GO" id="GO:0000978">
    <property type="term" value="F:RNA polymerase II cis-regulatory region sequence-specific DNA binding"/>
    <property type="evidence" value="ECO:0007669"/>
    <property type="project" value="TreeGrafter"/>
</dbReference>
<dbReference type="CDD" id="cd18186">
    <property type="entry name" value="BTB_POZ_ZBTB_KLHL-like"/>
    <property type="match status" value="1"/>
</dbReference>
<dbReference type="Pfam" id="PF00651">
    <property type="entry name" value="BTB"/>
    <property type="match status" value="2"/>
</dbReference>
<proteinExistence type="predicted"/>
<keyword evidence="4" id="KW-1185">Reference proteome</keyword>
<accession>A0A8K0EIM6</accession>
<dbReference type="PROSITE" id="PS50097">
    <property type="entry name" value="BTB"/>
    <property type="match status" value="2"/>
</dbReference>
<dbReference type="SUPFAM" id="SSF54695">
    <property type="entry name" value="POZ domain"/>
    <property type="match status" value="2"/>
</dbReference>
<feature type="domain" description="BTB" evidence="2">
    <location>
        <begin position="29"/>
        <end position="94"/>
    </location>
</feature>
<evidence type="ECO:0000256" key="1">
    <source>
        <dbReference type="SAM" id="MobiDB-lite"/>
    </source>
</evidence>
<dbReference type="InterPro" id="IPR000210">
    <property type="entry name" value="BTB/POZ_dom"/>
</dbReference>
<dbReference type="PANTHER" id="PTHR46105">
    <property type="entry name" value="AGAP004733-PA"/>
    <property type="match status" value="1"/>
</dbReference>
<protein>
    <submittedName>
        <fullName evidence="3">ZBTB8A protein</fullName>
    </submittedName>
</protein>
<evidence type="ECO:0000313" key="4">
    <source>
        <dbReference type="Proteomes" id="UP000838412"/>
    </source>
</evidence>
<dbReference type="Proteomes" id="UP000838412">
    <property type="component" value="Chromosome 19"/>
</dbReference>
<feature type="region of interest" description="Disordered" evidence="1">
    <location>
        <begin position="541"/>
        <end position="591"/>
    </location>
</feature>
<dbReference type="PANTHER" id="PTHR46105:SF28">
    <property type="entry name" value="ZINC FINGER PROTEIN 37-LIKE"/>
    <property type="match status" value="1"/>
</dbReference>
<feature type="compositionally biased region" description="Polar residues" evidence="1">
    <location>
        <begin position="294"/>
        <end position="312"/>
    </location>
</feature>
<dbReference type="AlphaFoldDB" id="A0A8K0EIM6"/>
<dbReference type="OrthoDB" id="10261408at2759"/>
<dbReference type="SMART" id="SM00225">
    <property type="entry name" value="BTB"/>
    <property type="match status" value="2"/>
</dbReference>
<evidence type="ECO:0000259" key="2">
    <source>
        <dbReference type="PROSITE" id="PS50097"/>
    </source>
</evidence>
<dbReference type="EMBL" id="OV696704">
    <property type="protein sequence ID" value="CAH1252470.1"/>
    <property type="molecule type" value="Genomic_DNA"/>
</dbReference>
<feature type="compositionally biased region" description="Polar residues" evidence="1">
    <location>
        <begin position="552"/>
        <end position="570"/>
    </location>
</feature>
<dbReference type="Gene3D" id="3.30.710.10">
    <property type="entry name" value="Potassium Channel Kv1.1, Chain A"/>
    <property type="match status" value="2"/>
</dbReference>
<feature type="region of interest" description="Disordered" evidence="1">
    <location>
        <begin position="294"/>
        <end position="320"/>
    </location>
</feature>